<comment type="caution">
    <text evidence="4">The sequence shown here is derived from an EMBL/GenBank/DDBJ whole genome shotgun (WGS) entry which is preliminary data.</text>
</comment>
<proteinExistence type="inferred from homology"/>
<protein>
    <recommendedName>
        <fullName evidence="3">Nitroreductase domain-containing protein</fullName>
    </recommendedName>
</protein>
<gene>
    <name evidence="4" type="ORF">ENN92_00995</name>
</gene>
<name>A0A7C1DI81_UNCKA</name>
<keyword evidence="2" id="KW-0560">Oxidoreductase</keyword>
<dbReference type="GO" id="GO:0016491">
    <property type="term" value="F:oxidoreductase activity"/>
    <property type="evidence" value="ECO:0007669"/>
    <property type="project" value="UniProtKB-KW"/>
</dbReference>
<dbReference type="AlphaFoldDB" id="A0A7C1DI81"/>
<dbReference type="SUPFAM" id="SSF55469">
    <property type="entry name" value="FMN-dependent nitroreductase-like"/>
    <property type="match status" value="1"/>
</dbReference>
<dbReference type="Gene3D" id="3.40.109.10">
    <property type="entry name" value="NADH Oxidase"/>
    <property type="match status" value="1"/>
</dbReference>
<dbReference type="InterPro" id="IPR000415">
    <property type="entry name" value="Nitroreductase-like"/>
</dbReference>
<comment type="similarity">
    <text evidence="1">Belongs to the nitroreductase family.</text>
</comment>
<dbReference type="PANTHER" id="PTHR43673:SF10">
    <property type="entry name" value="NADH DEHYDROGENASE_NAD(P)H NITROREDUCTASE XCC3605-RELATED"/>
    <property type="match status" value="1"/>
</dbReference>
<sequence>VIMSSVFDIIKKRKSIRKCKKIPVENYKILQMIEAAILAPSATNRQPWRFIVVKDKALLKRITGGSLGAINRWAKTAPLLIVCCSIRKNVVTHFLGEIISRLPHLKR</sequence>
<evidence type="ECO:0000256" key="1">
    <source>
        <dbReference type="ARBA" id="ARBA00007118"/>
    </source>
</evidence>
<feature type="domain" description="Nitroreductase" evidence="3">
    <location>
        <begin position="10"/>
        <end position="63"/>
    </location>
</feature>
<evidence type="ECO:0000259" key="3">
    <source>
        <dbReference type="Pfam" id="PF00881"/>
    </source>
</evidence>
<evidence type="ECO:0000256" key="2">
    <source>
        <dbReference type="ARBA" id="ARBA00023002"/>
    </source>
</evidence>
<evidence type="ECO:0000313" key="4">
    <source>
        <dbReference type="EMBL" id="HDQ88707.1"/>
    </source>
</evidence>
<dbReference type="PANTHER" id="PTHR43673">
    <property type="entry name" value="NAD(P)H NITROREDUCTASE YDGI-RELATED"/>
    <property type="match status" value="1"/>
</dbReference>
<feature type="non-terminal residue" evidence="4">
    <location>
        <position position="1"/>
    </location>
</feature>
<dbReference type="InterPro" id="IPR029479">
    <property type="entry name" value="Nitroreductase"/>
</dbReference>
<dbReference type="EMBL" id="DSDM01000060">
    <property type="protein sequence ID" value="HDQ88707.1"/>
    <property type="molecule type" value="Genomic_DNA"/>
</dbReference>
<reference evidence="4" key="1">
    <citation type="journal article" date="2020" name="mSystems">
        <title>Genome- and Community-Level Interaction Insights into Carbon Utilization and Element Cycling Functions of Hydrothermarchaeota in Hydrothermal Sediment.</title>
        <authorList>
            <person name="Zhou Z."/>
            <person name="Liu Y."/>
            <person name="Xu W."/>
            <person name="Pan J."/>
            <person name="Luo Z.H."/>
            <person name="Li M."/>
        </authorList>
    </citation>
    <scope>NUCLEOTIDE SEQUENCE [LARGE SCALE GENOMIC DNA]</scope>
    <source>
        <strain evidence="4">SpSt-1219</strain>
    </source>
</reference>
<accession>A0A7C1DI81</accession>
<dbReference type="Proteomes" id="UP000886066">
    <property type="component" value="Unassembled WGS sequence"/>
</dbReference>
<dbReference type="Pfam" id="PF00881">
    <property type="entry name" value="Nitroreductase"/>
    <property type="match status" value="1"/>
</dbReference>
<organism evidence="4">
    <name type="scientific">candidate division WWE3 bacterium</name>
    <dbReference type="NCBI Taxonomy" id="2053526"/>
    <lineage>
        <taxon>Bacteria</taxon>
        <taxon>Katanobacteria</taxon>
    </lineage>
</organism>